<keyword evidence="4" id="KW-0540">Nuclease</keyword>
<dbReference type="GO" id="GO:0004518">
    <property type="term" value="F:nuclease activity"/>
    <property type="evidence" value="ECO:0007669"/>
    <property type="project" value="UniProtKB-KW"/>
</dbReference>
<dbReference type="GO" id="GO:0005634">
    <property type="term" value="C:nucleus"/>
    <property type="evidence" value="ECO:0007669"/>
    <property type="project" value="UniProtKB-SubCell"/>
</dbReference>
<evidence type="ECO:0000256" key="3">
    <source>
        <dbReference type="ARBA" id="ARBA00006958"/>
    </source>
</evidence>
<dbReference type="AlphaFoldDB" id="A0A6J1RH17"/>
<protein>
    <submittedName>
        <fullName evidence="10">Protein ALP1-like</fullName>
    </submittedName>
</protein>
<dbReference type="InterPro" id="IPR027806">
    <property type="entry name" value="HARBI1_dom"/>
</dbReference>
<proteinExistence type="inferred from homology"/>
<evidence type="ECO:0000256" key="2">
    <source>
        <dbReference type="ARBA" id="ARBA00004123"/>
    </source>
</evidence>
<keyword evidence="6" id="KW-0378">Hydrolase</keyword>
<sequence>MSLAPNIIRYPTADEKEETAFYYRYEKEFPGVIGAIDGSHIRVDKPIEDPNSYINRKQYFSLHLQGVVNHNMKFIDVFVGYPGSVHDARLFRNSPIRNDLRELCGDNYYLLGDSAYPCLKQLIVPYRDNGHLTRAQRNFNQKLSSCRVVIENAFGCLKQRFRQLYHFKLRDIIRMVRIIHACCVLHNMANAREVEYFEAPMEDEYPDIEVQGQRIEQRINEIPRENETGIHIRDEICRQLNIQ</sequence>
<name>A0A6J1RH17_9HYME</name>
<evidence type="ECO:0000256" key="1">
    <source>
        <dbReference type="ARBA" id="ARBA00001968"/>
    </source>
</evidence>
<evidence type="ECO:0000259" key="8">
    <source>
        <dbReference type="Pfam" id="PF13359"/>
    </source>
</evidence>
<evidence type="ECO:0000256" key="6">
    <source>
        <dbReference type="ARBA" id="ARBA00022801"/>
    </source>
</evidence>
<evidence type="ECO:0000256" key="7">
    <source>
        <dbReference type="ARBA" id="ARBA00023242"/>
    </source>
</evidence>
<dbReference type="RefSeq" id="XP_024892026.1">
    <property type="nucleotide sequence ID" value="XM_025036258.1"/>
</dbReference>
<keyword evidence="9" id="KW-1185">Reference proteome</keyword>
<dbReference type="OrthoDB" id="7697726at2759"/>
<reference evidence="10" key="1">
    <citation type="submission" date="2025-08" db="UniProtKB">
        <authorList>
            <consortium name="RefSeq"/>
        </authorList>
    </citation>
    <scope>IDENTIFICATION</scope>
    <source>
        <tissue evidence="10">Whole body</tissue>
    </source>
</reference>
<organism evidence="9 10">
    <name type="scientific">Temnothorax curvispinosus</name>
    <dbReference type="NCBI Taxonomy" id="300111"/>
    <lineage>
        <taxon>Eukaryota</taxon>
        <taxon>Metazoa</taxon>
        <taxon>Ecdysozoa</taxon>
        <taxon>Arthropoda</taxon>
        <taxon>Hexapoda</taxon>
        <taxon>Insecta</taxon>
        <taxon>Pterygota</taxon>
        <taxon>Neoptera</taxon>
        <taxon>Endopterygota</taxon>
        <taxon>Hymenoptera</taxon>
        <taxon>Apocrita</taxon>
        <taxon>Aculeata</taxon>
        <taxon>Formicoidea</taxon>
        <taxon>Formicidae</taxon>
        <taxon>Myrmicinae</taxon>
        <taxon>Temnothorax</taxon>
    </lineage>
</organism>
<accession>A0A6J1RH17</accession>
<evidence type="ECO:0000256" key="5">
    <source>
        <dbReference type="ARBA" id="ARBA00022723"/>
    </source>
</evidence>
<comment type="similarity">
    <text evidence="3">Belongs to the HARBI1 family.</text>
</comment>
<evidence type="ECO:0000313" key="10">
    <source>
        <dbReference type="RefSeq" id="XP_024892026.1"/>
    </source>
</evidence>
<dbReference type="GeneID" id="112467573"/>
<comment type="subcellular location">
    <subcellularLocation>
        <location evidence="2">Nucleus</location>
    </subcellularLocation>
</comment>
<dbReference type="PANTHER" id="PTHR22930:SF85">
    <property type="entry name" value="GH03217P-RELATED"/>
    <property type="match status" value="1"/>
</dbReference>
<dbReference type="Proteomes" id="UP000504618">
    <property type="component" value="Unplaced"/>
</dbReference>
<dbReference type="GO" id="GO:0016787">
    <property type="term" value="F:hydrolase activity"/>
    <property type="evidence" value="ECO:0007669"/>
    <property type="project" value="UniProtKB-KW"/>
</dbReference>
<gene>
    <name evidence="10" type="primary">LOC112467573</name>
</gene>
<dbReference type="PANTHER" id="PTHR22930">
    <property type="match status" value="1"/>
</dbReference>
<keyword evidence="5" id="KW-0479">Metal-binding</keyword>
<feature type="domain" description="DDE Tnp4" evidence="8">
    <location>
        <begin position="36"/>
        <end position="187"/>
    </location>
</feature>
<dbReference type="InterPro" id="IPR045249">
    <property type="entry name" value="HARBI1-like"/>
</dbReference>
<evidence type="ECO:0000256" key="4">
    <source>
        <dbReference type="ARBA" id="ARBA00022722"/>
    </source>
</evidence>
<evidence type="ECO:0000313" key="9">
    <source>
        <dbReference type="Proteomes" id="UP000504618"/>
    </source>
</evidence>
<comment type="cofactor">
    <cofactor evidence="1">
        <name>a divalent metal cation</name>
        <dbReference type="ChEBI" id="CHEBI:60240"/>
    </cofactor>
</comment>
<dbReference type="GO" id="GO:0046872">
    <property type="term" value="F:metal ion binding"/>
    <property type="evidence" value="ECO:0007669"/>
    <property type="project" value="UniProtKB-KW"/>
</dbReference>
<keyword evidence="7" id="KW-0539">Nucleus</keyword>
<dbReference type="Pfam" id="PF13359">
    <property type="entry name" value="DDE_Tnp_4"/>
    <property type="match status" value="1"/>
</dbReference>